<dbReference type="Gene3D" id="3.90.70.10">
    <property type="entry name" value="Cysteine proteinases"/>
    <property type="match status" value="1"/>
</dbReference>
<evidence type="ECO:0000256" key="6">
    <source>
        <dbReference type="ARBA" id="ARBA00022807"/>
    </source>
</evidence>
<dbReference type="AlphaFoldDB" id="A0A1E4TSP4"/>
<evidence type="ECO:0000256" key="1">
    <source>
        <dbReference type="ARBA" id="ARBA00000707"/>
    </source>
</evidence>
<evidence type="ECO:0000256" key="2">
    <source>
        <dbReference type="ARBA" id="ARBA00009085"/>
    </source>
</evidence>
<evidence type="ECO:0000256" key="5">
    <source>
        <dbReference type="ARBA" id="ARBA00022801"/>
    </source>
</evidence>
<feature type="compositionally biased region" description="Polar residues" evidence="8">
    <location>
        <begin position="182"/>
        <end position="193"/>
    </location>
</feature>
<dbReference type="InterPro" id="IPR028889">
    <property type="entry name" value="USP"/>
</dbReference>
<feature type="region of interest" description="Disordered" evidence="8">
    <location>
        <begin position="107"/>
        <end position="147"/>
    </location>
</feature>
<feature type="compositionally biased region" description="Polar residues" evidence="8">
    <location>
        <begin position="107"/>
        <end position="116"/>
    </location>
</feature>
<keyword evidence="6 7" id="KW-0788">Thiol protease</keyword>
<dbReference type="GO" id="GO:0004843">
    <property type="term" value="F:cysteine-type deubiquitinase activity"/>
    <property type="evidence" value="ECO:0007669"/>
    <property type="project" value="UniProtKB-UniRule"/>
</dbReference>
<dbReference type="InterPro" id="IPR018200">
    <property type="entry name" value="USP_CS"/>
</dbReference>
<accession>A0A1E4TSP4</accession>
<dbReference type="InterPro" id="IPR038765">
    <property type="entry name" value="Papain-like_cys_pep_sf"/>
</dbReference>
<evidence type="ECO:0000256" key="3">
    <source>
        <dbReference type="ARBA" id="ARBA00022670"/>
    </source>
</evidence>
<keyword evidence="4 7" id="KW-0833">Ubl conjugation pathway</keyword>
<dbReference type="PROSITE" id="PS50235">
    <property type="entry name" value="USP_3"/>
    <property type="match status" value="1"/>
</dbReference>
<dbReference type="PANTHER" id="PTHR21646:SF24">
    <property type="entry name" value="UBIQUITIN CARBOXYL-TERMINAL HYDROLASE"/>
    <property type="match status" value="1"/>
</dbReference>
<feature type="compositionally biased region" description="Low complexity" evidence="8">
    <location>
        <begin position="534"/>
        <end position="546"/>
    </location>
</feature>
<dbReference type="STRING" id="669874.A0A1E4TSP4"/>
<gene>
    <name evidence="10" type="ORF">PACTADRAFT_81322</name>
</gene>
<dbReference type="PANTHER" id="PTHR21646">
    <property type="entry name" value="UBIQUITIN CARBOXYL-TERMINAL HYDROLASE"/>
    <property type="match status" value="1"/>
</dbReference>
<evidence type="ECO:0000313" key="10">
    <source>
        <dbReference type="EMBL" id="ODV94757.1"/>
    </source>
</evidence>
<evidence type="ECO:0000256" key="4">
    <source>
        <dbReference type="ARBA" id="ARBA00022786"/>
    </source>
</evidence>
<keyword evidence="11" id="KW-1185">Reference proteome</keyword>
<keyword evidence="5 7" id="KW-0378">Hydrolase</keyword>
<dbReference type="InterPro" id="IPR050185">
    <property type="entry name" value="Ub_carboxyl-term_hydrolase"/>
</dbReference>
<dbReference type="GO" id="GO:0006508">
    <property type="term" value="P:proteolysis"/>
    <property type="evidence" value="ECO:0007669"/>
    <property type="project" value="UniProtKB-KW"/>
</dbReference>
<feature type="region of interest" description="Disordered" evidence="8">
    <location>
        <begin position="168"/>
        <end position="231"/>
    </location>
</feature>
<protein>
    <recommendedName>
        <fullName evidence="7">Ubiquitin carboxyl-terminal hydrolase</fullName>
        <ecNumber evidence="7">3.4.19.12</ecNumber>
    </recommendedName>
</protein>
<dbReference type="OrthoDB" id="292964at2759"/>
<dbReference type="EMBL" id="KV454015">
    <property type="protein sequence ID" value="ODV94757.1"/>
    <property type="molecule type" value="Genomic_DNA"/>
</dbReference>
<evidence type="ECO:0000259" key="9">
    <source>
        <dbReference type="PROSITE" id="PS50235"/>
    </source>
</evidence>
<dbReference type="EC" id="3.4.19.12" evidence="7"/>
<evidence type="ECO:0000256" key="7">
    <source>
        <dbReference type="RuleBase" id="RU366025"/>
    </source>
</evidence>
<evidence type="ECO:0000256" key="8">
    <source>
        <dbReference type="SAM" id="MobiDB-lite"/>
    </source>
</evidence>
<dbReference type="CDD" id="cd02257">
    <property type="entry name" value="Peptidase_C19"/>
    <property type="match status" value="1"/>
</dbReference>
<dbReference type="PROSITE" id="PS00972">
    <property type="entry name" value="USP_1"/>
    <property type="match status" value="1"/>
</dbReference>
<feature type="domain" description="USP" evidence="9">
    <location>
        <begin position="270"/>
        <end position="711"/>
    </location>
</feature>
<dbReference type="SUPFAM" id="SSF54001">
    <property type="entry name" value="Cysteine proteinases"/>
    <property type="match status" value="1"/>
</dbReference>
<comment type="catalytic activity">
    <reaction evidence="1 7">
        <text>Thiol-dependent hydrolysis of ester, thioester, amide, peptide and isopeptide bonds formed by the C-terminal Gly of ubiquitin (a 76-residue protein attached to proteins as an intracellular targeting signal).</text>
        <dbReference type="EC" id="3.4.19.12"/>
    </reaction>
</comment>
<evidence type="ECO:0000313" key="11">
    <source>
        <dbReference type="Proteomes" id="UP000094236"/>
    </source>
</evidence>
<keyword evidence="3 7" id="KW-0645">Protease</keyword>
<feature type="compositionally biased region" description="Low complexity" evidence="8">
    <location>
        <begin position="194"/>
        <end position="203"/>
    </location>
</feature>
<dbReference type="PROSITE" id="PS00973">
    <property type="entry name" value="USP_2"/>
    <property type="match status" value="1"/>
</dbReference>
<dbReference type="InterPro" id="IPR001394">
    <property type="entry name" value="Peptidase_C19_UCH"/>
</dbReference>
<proteinExistence type="inferred from homology"/>
<comment type="similarity">
    <text evidence="2 7">Belongs to the peptidase C19 family.</text>
</comment>
<sequence length="714" mass="81132">MAIISDLDGLYHNYDIFGRLIIMVDSVLKKKALQMASDDFNPKNGGNNNRLVKSDKIRDISAHTNNTALMDNLQYLRENQYSQDLLVQDVSASLPLSNGSYNDSLYSNHEFSNNRPKGTRSYPFSHNRHNSLNATPPEIPLPPLPKDAIEVSPDVRAVRAAASVNTSLNAPHVFPPPIPLSSVYNTEGSRNLSQQQQQQQQQQPYPTKGPLPPSSSITNRPAFPLPHTSFSSSSNTLPYQYQQYAPPPPAYYTPPPQAQITNPPVQFSICGLKNYGSTCYLNSLIQCLYNARTFMGLFRMNEYQRYVQPVSNDNIHPQVFLSYALASLVKTITNNGGSTVAPSRFLKYLDNLSDASFVINNQQDVQEILLLILNRLHDELCKTELTIYEFPRTIVMHSNSKEYKDWFEQKVSKEGLSPINAFFEGQLESNLQCQICGFESKTFSSFNVLSLNIPQMKYQRSMIELTECIKFFTQSELLTGENSWDCPRCKNMKEEDLKKMEENGVKENITPSISPVEKIFEKKNKNIFKKMTSRNKSSSPSRPSSSNDKKKHHNKQQSQNVDPNRAAIKSLRFISLPSYLIIHLSRFDYMQRKLHTPIIYPLILEIPVYDQIPSSPPSPSMSNSDFNSFSNGFVEARTTRYKLNSIINHSGPNITSGHYTAVVNKSSHLHSPFWCFFDDERVAYNVTHGDLARGIKSLQSDEVYVLFYERIKND</sequence>
<dbReference type="GO" id="GO:0016579">
    <property type="term" value="P:protein deubiquitination"/>
    <property type="evidence" value="ECO:0007669"/>
    <property type="project" value="InterPro"/>
</dbReference>
<feature type="region of interest" description="Disordered" evidence="8">
    <location>
        <begin position="530"/>
        <end position="564"/>
    </location>
</feature>
<dbReference type="Pfam" id="PF00443">
    <property type="entry name" value="UCH"/>
    <property type="match status" value="1"/>
</dbReference>
<organism evidence="10 11">
    <name type="scientific">Pachysolen tannophilus NRRL Y-2460</name>
    <dbReference type="NCBI Taxonomy" id="669874"/>
    <lineage>
        <taxon>Eukaryota</taxon>
        <taxon>Fungi</taxon>
        <taxon>Dikarya</taxon>
        <taxon>Ascomycota</taxon>
        <taxon>Saccharomycotina</taxon>
        <taxon>Pichiomycetes</taxon>
        <taxon>Pachysolenaceae</taxon>
        <taxon>Pachysolen</taxon>
    </lineage>
</organism>
<reference evidence="11" key="1">
    <citation type="submission" date="2016-05" db="EMBL/GenBank/DDBJ databases">
        <title>Comparative genomics of biotechnologically important yeasts.</title>
        <authorList>
            <consortium name="DOE Joint Genome Institute"/>
            <person name="Riley R."/>
            <person name="Haridas S."/>
            <person name="Wolfe K.H."/>
            <person name="Lopes M.R."/>
            <person name="Hittinger C.T."/>
            <person name="Goker M."/>
            <person name="Salamov A."/>
            <person name="Wisecaver J."/>
            <person name="Long T.M."/>
            <person name="Aerts A.L."/>
            <person name="Barry K."/>
            <person name="Choi C."/>
            <person name="Clum A."/>
            <person name="Coughlan A.Y."/>
            <person name="Deshpande S."/>
            <person name="Douglass A.P."/>
            <person name="Hanson S.J."/>
            <person name="Klenk H.-P."/>
            <person name="Labutti K."/>
            <person name="Lapidus A."/>
            <person name="Lindquist E."/>
            <person name="Lipzen A."/>
            <person name="Meier-Kolthoff J.P."/>
            <person name="Ohm R.A."/>
            <person name="Otillar R.P."/>
            <person name="Pangilinan J."/>
            <person name="Peng Y."/>
            <person name="Rokas A."/>
            <person name="Rosa C.A."/>
            <person name="Scheuner C."/>
            <person name="Sibirny A.A."/>
            <person name="Slot J.C."/>
            <person name="Stielow J.B."/>
            <person name="Sun H."/>
            <person name="Kurtzman C.P."/>
            <person name="Blackwell M."/>
            <person name="Grigoriev I.V."/>
            <person name="Jeffries T.W."/>
        </authorList>
    </citation>
    <scope>NUCLEOTIDE SEQUENCE [LARGE SCALE GENOMIC DNA]</scope>
    <source>
        <strain evidence="11">NRRL Y-2460</strain>
    </source>
</reference>
<dbReference type="Proteomes" id="UP000094236">
    <property type="component" value="Unassembled WGS sequence"/>
</dbReference>
<name>A0A1E4TSP4_PACTA</name>